<organism evidence="1 2">
    <name type="scientific">Elasticomyces elasticus</name>
    <dbReference type="NCBI Taxonomy" id="574655"/>
    <lineage>
        <taxon>Eukaryota</taxon>
        <taxon>Fungi</taxon>
        <taxon>Dikarya</taxon>
        <taxon>Ascomycota</taxon>
        <taxon>Pezizomycotina</taxon>
        <taxon>Dothideomycetes</taxon>
        <taxon>Dothideomycetidae</taxon>
        <taxon>Mycosphaerellales</taxon>
        <taxon>Teratosphaeriaceae</taxon>
        <taxon>Elasticomyces</taxon>
    </lineage>
</organism>
<evidence type="ECO:0000313" key="1">
    <source>
        <dbReference type="EMBL" id="KAK5689887.1"/>
    </source>
</evidence>
<proteinExistence type="predicted"/>
<reference evidence="1" key="1">
    <citation type="submission" date="2023-08" db="EMBL/GenBank/DDBJ databases">
        <title>Black Yeasts Isolated from many extreme environments.</title>
        <authorList>
            <person name="Coleine C."/>
            <person name="Stajich J.E."/>
            <person name="Selbmann L."/>
        </authorList>
    </citation>
    <scope>NUCLEOTIDE SEQUENCE</scope>
    <source>
        <strain evidence="1">CCFEE 5810</strain>
    </source>
</reference>
<dbReference type="AlphaFoldDB" id="A0AAN7VKS5"/>
<evidence type="ECO:0008006" key="3">
    <source>
        <dbReference type="Google" id="ProtNLM"/>
    </source>
</evidence>
<dbReference type="EMBL" id="JAVRQU010000028">
    <property type="protein sequence ID" value="KAK5689887.1"/>
    <property type="molecule type" value="Genomic_DNA"/>
</dbReference>
<accession>A0AAN7VKS5</accession>
<protein>
    <recommendedName>
        <fullName evidence="3">Transcription factor domain-containing protein</fullName>
    </recommendedName>
</protein>
<dbReference type="Proteomes" id="UP001310594">
    <property type="component" value="Unassembled WGS sequence"/>
</dbReference>
<gene>
    <name evidence="1" type="ORF">LTR97_012647</name>
</gene>
<sequence length="241" mass="26884">MAPLVAATTNINIHRTIETQPHNDARRFPLRDEQEVRLMQCYSNELARRFDHLDSTSSFGNKIPELAIGSPVLLNAILASAAVQLSVNGEMEEDVAGRYQTSALAMLLPSFQLGVFEPDRLTAAVLLRHTLMRAESCDGAYLLNALPGLDVYFAVWHANAQSTLHAALSIGVLRMSIYACWNDGTIPAVEADCSWMTGCYYPDTTDFWNCKITMLCARTVNYCHDQQAKTEERWMVGEHNP</sequence>
<comment type="caution">
    <text evidence="1">The sequence shown here is derived from an EMBL/GenBank/DDBJ whole genome shotgun (WGS) entry which is preliminary data.</text>
</comment>
<name>A0AAN7VKS5_9PEZI</name>
<evidence type="ECO:0000313" key="2">
    <source>
        <dbReference type="Proteomes" id="UP001310594"/>
    </source>
</evidence>